<organism evidence="3 4">
    <name type="scientific">Bacillus cereus</name>
    <dbReference type="NCBI Taxonomy" id="1396"/>
    <lineage>
        <taxon>Bacteria</taxon>
        <taxon>Bacillati</taxon>
        <taxon>Bacillota</taxon>
        <taxon>Bacilli</taxon>
        <taxon>Bacillales</taxon>
        <taxon>Bacillaceae</taxon>
        <taxon>Bacillus</taxon>
        <taxon>Bacillus cereus group</taxon>
    </lineage>
</organism>
<evidence type="ECO:0000313" key="3">
    <source>
        <dbReference type="EMBL" id="KXX90077.1"/>
    </source>
</evidence>
<evidence type="ECO:0000313" key="4">
    <source>
        <dbReference type="Proteomes" id="UP000075591"/>
    </source>
</evidence>
<protein>
    <submittedName>
        <fullName evidence="3">Uncharacterized protein</fullName>
    </submittedName>
</protein>
<comment type="caution">
    <text evidence="3">The sequence shown here is derived from an EMBL/GenBank/DDBJ whole genome shotgun (WGS) entry which is preliminary data.</text>
</comment>
<reference evidence="3 4" key="1">
    <citation type="submission" date="2015-12" db="EMBL/GenBank/DDBJ databases">
        <title>Bacillus cereus Group isolate.</title>
        <authorList>
            <person name="Kovac J."/>
        </authorList>
    </citation>
    <scope>NUCLEOTIDE SEQUENCE [LARGE SCALE GENOMIC DNA]</scope>
    <source>
        <strain evidence="3 4">FSL W8-0275</strain>
    </source>
</reference>
<gene>
    <name evidence="3" type="ORF">AT274_01590</name>
</gene>
<keyword evidence="2" id="KW-1133">Transmembrane helix</keyword>
<accession>A0A150AYP1</accession>
<sequence length="81" mass="9738">MSEGELAAWLHVGSAGLIGTIGLFVAIYRSYSNEKQFEEEMEQLREDLAREQEERRKRLEQQNKEFQERRKQFENKLYGRK</sequence>
<evidence type="ECO:0000256" key="1">
    <source>
        <dbReference type="SAM" id="MobiDB-lite"/>
    </source>
</evidence>
<keyword evidence="2" id="KW-0812">Transmembrane</keyword>
<dbReference type="EMBL" id="LOMT01000123">
    <property type="protein sequence ID" value="KXX90077.1"/>
    <property type="molecule type" value="Genomic_DNA"/>
</dbReference>
<name>A0A150AYP1_BACCE</name>
<dbReference type="AlphaFoldDB" id="A0A150AYP1"/>
<feature type="region of interest" description="Disordered" evidence="1">
    <location>
        <begin position="51"/>
        <end position="81"/>
    </location>
</feature>
<dbReference type="RefSeq" id="WP_061114693.1">
    <property type="nucleotide sequence ID" value="NZ_AP022949.1"/>
</dbReference>
<keyword evidence="2" id="KW-0472">Membrane</keyword>
<evidence type="ECO:0000256" key="2">
    <source>
        <dbReference type="SAM" id="Phobius"/>
    </source>
</evidence>
<dbReference type="Proteomes" id="UP000075591">
    <property type="component" value="Unassembled WGS sequence"/>
</dbReference>
<feature type="compositionally biased region" description="Basic and acidic residues" evidence="1">
    <location>
        <begin position="51"/>
        <end position="74"/>
    </location>
</feature>
<feature type="transmembrane region" description="Helical" evidence="2">
    <location>
        <begin position="6"/>
        <end position="28"/>
    </location>
</feature>
<proteinExistence type="predicted"/>